<organism evidence="1">
    <name type="scientific">Ophidiomyces ophidiicola</name>
    <dbReference type="NCBI Taxonomy" id="1387563"/>
    <lineage>
        <taxon>Eukaryota</taxon>
        <taxon>Fungi</taxon>
        <taxon>Dikarya</taxon>
        <taxon>Ascomycota</taxon>
        <taxon>Pezizomycotina</taxon>
        <taxon>Eurotiomycetes</taxon>
        <taxon>Eurotiomycetidae</taxon>
        <taxon>Onygenales</taxon>
        <taxon>Onygenaceae</taxon>
        <taxon>Ophidiomyces</taxon>
    </lineage>
</organism>
<sequence>MEASSATAGFFQSPPVIESQIEDDRIFRRAVFLHLPNPMPQGILEDLTRLSRLVLSNQIQSYLADAERNQPSLKPLTTFGVENKYDSLVTSEGWRKLQDIGIAEGMVALGHELPSGSQIWNNRVYQSLKFILWNPGSAVVTCPGSMTDGAACLLKRHLNDENGDIFTEARRRLIHRDPTVAWTSGQWMTERKGGSDVRGTETVARKLSGAEKAETDGVDAHGMPLGPWRIDGFKWFSSATDANMSIMLAKTSPDGTVSAFYAPLRRKVRGGDGETELNGIRIQRLKNKLGTKALPTAELELKGVRGYLIGKEGEGVKEIATVLNITRTQNAIASVGAWGRGLAISKAYAKVRVVRNTALADMPAHVRKLAKDHVHYAANTQLVMLIAALLGLSEGQKSGATPAAQVNIVPQDQQHAQALLRLLTPMAKAQTALAAIAGVRACMENLGGVGFLENEDPLFNVARLFRDTCVLSIWEGTTDIMADDVVRVVKGKLGPAVLAVLSGWIQNALDVGNAKGFRNEAQALQRAWEKWIAETKELDREQLKWQGRKYLQDMEYLVCGCLLVLDASRDRDEVAREITRRWVLGDSSSQESWKAQAAWDKRIVFGTETANARL</sequence>
<evidence type="ECO:0000313" key="1">
    <source>
        <dbReference type="EMBL" id="KAI2387403.1"/>
    </source>
</evidence>
<protein>
    <submittedName>
        <fullName evidence="1">Uncharacterized protein</fullName>
    </submittedName>
</protein>
<name>A0ACB8UX94_9EURO</name>
<comment type="caution">
    <text evidence="1">The sequence shown here is derived from an EMBL/GenBank/DDBJ whole genome shotgun (WGS) entry which is preliminary data.</text>
</comment>
<reference evidence="1" key="1">
    <citation type="journal article" date="2022" name="bioRxiv">
        <title>Population genetic analysis of Ophidiomyces ophidiicola, the causative agent of snake fungal disease, indicates recent introductions to the USA.</title>
        <authorList>
            <person name="Ladner J.T."/>
            <person name="Palmer J.M."/>
            <person name="Ettinger C.L."/>
            <person name="Stajich J.E."/>
            <person name="Farrell T.M."/>
            <person name="Glorioso B.M."/>
            <person name="Lawson B."/>
            <person name="Price S.J."/>
            <person name="Stengle A.G."/>
            <person name="Grear D.A."/>
            <person name="Lorch J.M."/>
        </authorList>
    </citation>
    <scope>NUCLEOTIDE SEQUENCE</scope>
    <source>
        <strain evidence="1">NWHC 24266-5</strain>
    </source>
</reference>
<proteinExistence type="predicted"/>
<accession>A0ACB8UX94</accession>
<gene>
    <name evidence="1" type="ORF">LOY88_003092</name>
</gene>
<dbReference type="EMBL" id="JALBCA010000039">
    <property type="protein sequence ID" value="KAI2387403.1"/>
    <property type="molecule type" value="Genomic_DNA"/>
</dbReference>